<keyword evidence="3" id="KW-1185">Reference proteome</keyword>
<dbReference type="AlphaFoldDB" id="A0A839E5U8"/>
<organism evidence="2 3">
    <name type="scientific">Microcella alkalica</name>
    <dbReference type="NCBI Taxonomy" id="355930"/>
    <lineage>
        <taxon>Bacteria</taxon>
        <taxon>Bacillati</taxon>
        <taxon>Actinomycetota</taxon>
        <taxon>Actinomycetes</taxon>
        <taxon>Micrococcales</taxon>
        <taxon>Microbacteriaceae</taxon>
        <taxon>Microcella</taxon>
    </lineage>
</organism>
<dbReference type="PANTHER" id="PTHR43317:SF3">
    <property type="entry name" value="BLR2883 PROTEIN"/>
    <property type="match status" value="1"/>
</dbReference>
<evidence type="ECO:0000256" key="1">
    <source>
        <dbReference type="ARBA" id="ARBA00023115"/>
    </source>
</evidence>
<dbReference type="Gene3D" id="3.40.50.150">
    <property type="entry name" value="Vaccinia Virus protein VP39"/>
    <property type="match status" value="1"/>
</dbReference>
<reference evidence="2 3" key="1">
    <citation type="submission" date="2020-07" db="EMBL/GenBank/DDBJ databases">
        <title>Sequencing the genomes of 1000 actinobacteria strains.</title>
        <authorList>
            <person name="Klenk H.-P."/>
        </authorList>
    </citation>
    <scope>NUCLEOTIDE SEQUENCE [LARGE SCALE GENOMIC DNA]</scope>
    <source>
        <strain evidence="2 3">DSM 19663</strain>
    </source>
</reference>
<proteinExistence type="predicted"/>
<keyword evidence="1" id="KW-0620">Polyamine biosynthesis</keyword>
<protein>
    <submittedName>
        <fullName evidence="2">Spermidine synthase</fullName>
    </submittedName>
</protein>
<dbReference type="InterPro" id="IPR029063">
    <property type="entry name" value="SAM-dependent_MTases_sf"/>
</dbReference>
<dbReference type="EMBL" id="JACGWX010000002">
    <property type="protein sequence ID" value="MBA8847761.1"/>
    <property type="molecule type" value="Genomic_DNA"/>
</dbReference>
<gene>
    <name evidence="2" type="ORF">FHX53_001346</name>
</gene>
<evidence type="ECO:0000313" key="3">
    <source>
        <dbReference type="Proteomes" id="UP000585905"/>
    </source>
</evidence>
<dbReference type="Proteomes" id="UP000585905">
    <property type="component" value="Unassembled WGS sequence"/>
</dbReference>
<dbReference type="PANTHER" id="PTHR43317">
    <property type="entry name" value="THERMOSPERMINE SYNTHASE ACAULIS5"/>
    <property type="match status" value="1"/>
</dbReference>
<comment type="caution">
    <text evidence="2">The sequence shown here is derived from an EMBL/GenBank/DDBJ whole genome shotgun (WGS) entry which is preliminary data.</text>
</comment>
<evidence type="ECO:0000313" key="2">
    <source>
        <dbReference type="EMBL" id="MBA8847761.1"/>
    </source>
</evidence>
<dbReference type="SUPFAM" id="SSF53335">
    <property type="entry name" value="S-adenosyl-L-methionine-dependent methyltransferases"/>
    <property type="match status" value="1"/>
</dbReference>
<accession>A0A839E5U8</accession>
<sequence length="241" mass="26592">MQNFEELAFEQTPMGELTLRRRFEPAADAEVFEVKLGDEYLMSSLFTVAEEALADLGLAAIDTDVAGEEWDVLVGGLGLGYTAVAALRDRRVRSLNVVDALPEVIHWHSRQLLPVSAELVDDTRTRLAHVDFFALMRGEPDAYFDLPAAFHAILLDVDHTPSFPLAESHRDLYTADGLRRLVRHLAPGGVFALWSDEVPEAEFLGTLAEVFVEVHGHIVPFANPITGGTSQNGVYVARTPR</sequence>
<dbReference type="GO" id="GO:0006596">
    <property type="term" value="P:polyamine biosynthetic process"/>
    <property type="evidence" value="ECO:0007669"/>
    <property type="project" value="UniProtKB-KW"/>
</dbReference>
<dbReference type="RefSeq" id="WP_246335505.1">
    <property type="nucleotide sequence ID" value="NZ_BAAAOV010000005.1"/>
</dbReference>
<name>A0A839E5U8_9MICO</name>